<feature type="compositionally biased region" description="Polar residues" evidence="1">
    <location>
        <begin position="169"/>
        <end position="197"/>
    </location>
</feature>
<reference evidence="2" key="1">
    <citation type="journal article" date="2016" name="Nat. Genet.">
        <title>A high-quality carrot genome assembly provides new insights into carotenoid accumulation and asterid genome evolution.</title>
        <authorList>
            <person name="Iorizzo M."/>
            <person name="Ellison S."/>
            <person name="Senalik D."/>
            <person name="Zeng P."/>
            <person name="Satapoomin P."/>
            <person name="Huang J."/>
            <person name="Bowman M."/>
            <person name="Iovene M."/>
            <person name="Sanseverino W."/>
            <person name="Cavagnaro P."/>
            <person name="Yildiz M."/>
            <person name="Macko-Podgorni A."/>
            <person name="Moranska E."/>
            <person name="Grzebelus E."/>
            <person name="Grzebelus D."/>
            <person name="Ashrafi H."/>
            <person name="Zheng Z."/>
            <person name="Cheng S."/>
            <person name="Spooner D."/>
            <person name="Van Deynze A."/>
            <person name="Simon P."/>
        </authorList>
    </citation>
    <scope>NUCLEOTIDE SEQUENCE [LARGE SCALE GENOMIC DNA]</scope>
    <source>
        <tissue evidence="2">Leaf</tissue>
    </source>
</reference>
<evidence type="ECO:0000313" key="3">
    <source>
        <dbReference type="EMBL" id="WOG83807.1"/>
    </source>
</evidence>
<keyword evidence="4" id="KW-1185">Reference proteome</keyword>
<proteinExistence type="predicted"/>
<reference evidence="3" key="2">
    <citation type="submission" date="2022-03" db="EMBL/GenBank/DDBJ databases">
        <title>Draft title - Genomic analysis of global carrot germplasm unveils the trajectory of domestication and the origin of high carotenoid orange carrot.</title>
        <authorList>
            <person name="Iorizzo M."/>
            <person name="Ellison S."/>
            <person name="Senalik D."/>
            <person name="Macko-Podgorni A."/>
            <person name="Grzebelus D."/>
            <person name="Bostan H."/>
            <person name="Rolling W."/>
            <person name="Curaba J."/>
            <person name="Simon P."/>
        </authorList>
    </citation>
    <scope>NUCLEOTIDE SEQUENCE</scope>
    <source>
        <tissue evidence="3">Leaf</tissue>
    </source>
</reference>
<feature type="region of interest" description="Disordered" evidence="1">
    <location>
        <begin position="266"/>
        <end position="292"/>
    </location>
</feature>
<feature type="compositionally biased region" description="Polar residues" evidence="1">
    <location>
        <begin position="1"/>
        <end position="22"/>
    </location>
</feature>
<gene>
    <name evidence="2" type="ORF">DCAR_002845</name>
    <name evidence="3" type="ORF">DCAR_0102985</name>
</gene>
<evidence type="ECO:0000256" key="1">
    <source>
        <dbReference type="SAM" id="MobiDB-lite"/>
    </source>
</evidence>
<sequence>MARTEGQNPADNSSSGGRTTTHSNKDEDREKMIMSEKEILQHWFFLETEMVEAIMKGNKSLIPAARARVIFLSKVVKPDLVQEGVNGEEDALWKIHKVLHNKGWWEKARNLVISPPAQGEKTSDIDPLLLGFLRTNERYVHPNTRILLNDVEILSNVSEFECVDHTGTPLETKSSSENFHENQSQARSESHSSILDNNRNDETAIDSQDNGLHSVELLDGEDNAASENEVSTSLLNPPTPRYNVIPFPPYPKLDEAVTDNTIHTNLSNWKPRDHDSSVSLDCSPSEEEKSIVDDASVEDIDSLADSHPNIIKDLYNLKVKSRRGRPRNFAAKHINKHFRLPKRKKKKGEGLKQITHFCLNNNLDEGEAIYETGVLMGLLPVHSKEKSMELIRLNLKK</sequence>
<evidence type="ECO:0000313" key="4">
    <source>
        <dbReference type="Proteomes" id="UP000077755"/>
    </source>
</evidence>
<feature type="region of interest" description="Disordered" evidence="1">
    <location>
        <begin position="1"/>
        <end position="30"/>
    </location>
</feature>
<feature type="region of interest" description="Disordered" evidence="1">
    <location>
        <begin position="167"/>
        <end position="209"/>
    </location>
</feature>
<evidence type="ECO:0000313" key="2">
    <source>
        <dbReference type="EMBL" id="KZN10189.1"/>
    </source>
</evidence>
<dbReference type="EMBL" id="CP093343">
    <property type="protein sequence ID" value="WOG83807.1"/>
    <property type="molecule type" value="Genomic_DNA"/>
</dbReference>
<protein>
    <submittedName>
        <fullName evidence="2">Uncharacterized protein</fullName>
    </submittedName>
</protein>
<name>A0A166HFN5_DAUCS</name>
<accession>A0A166HFN5</accession>
<dbReference type="AlphaFoldDB" id="A0A166HFN5"/>
<dbReference type="Proteomes" id="UP000077755">
    <property type="component" value="Chromosome 1"/>
</dbReference>
<dbReference type="Gramene" id="KZN10189">
    <property type="protein sequence ID" value="KZN10189"/>
    <property type="gene ID" value="DCAR_002845"/>
</dbReference>
<organism evidence="2">
    <name type="scientific">Daucus carota subsp. sativus</name>
    <name type="common">Carrot</name>
    <dbReference type="NCBI Taxonomy" id="79200"/>
    <lineage>
        <taxon>Eukaryota</taxon>
        <taxon>Viridiplantae</taxon>
        <taxon>Streptophyta</taxon>
        <taxon>Embryophyta</taxon>
        <taxon>Tracheophyta</taxon>
        <taxon>Spermatophyta</taxon>
        <taxon>Magnoliopsida</taxon>
        <taxon>eudicotyledons</taxon>
        <taxon>Gunneridae</taxon>
        <taxon>Pentapetalae</taxon>
        <taxon>asterids</taxon>
        <taxon>campanulids</taxon>
        <taxon>Apiales</taxon>
        <taxon>Apiaceae</taxon>
        <taxon>Apioideae</taxon>
        <taxon>Scandiceae</taxon>
        <taxon>Daucinae</taxon>
        <taxon>Daucus</taxon>
        <taxon>Daucus sect. Daucus</taxon>
    </lineage>
</organism>
<dbReference type="EMBL" id="LNRQ01000001">
    <property type="protein sequence ID" value="KZN10189.1"/>
    <property type="molecule type" value="Genomic_DNA"/>
</dbReference>